<comment type="caution">
    <text evidence="3">The sequence shown here is derived from an EMBL/GenBank/DDBJ whole genome shotgun (WGS) entry which is preliminary data.</text>
</comment>
<organism evidence="3">
    <name type="scientific">Sesamum latifolium</name>
    <dbReference type="NCBI Taxonomy" id="2727402"/>
    <lineage>
        <taxon>Eukaryota</taxon>
        <taxon>Viridiplantae</taxon>
        <taxon>Streptophyta</taxon>
        <taxon>Embryophyta</taxon>
        <taxon>Tracheophyta</taxon>
        <taxon>Spermatophyta</taxon>
        <taxon>Magnoliopsida</taxon>
        <taxon>eudicotyledons</taxon>
        <taxon>Gunneridae</taxon>
        <taxon>Pentapetalae</taxon>
        <taxon>asterids</taxon>
        <taxon>lamiids</taxon>
        <taxon>Lamiales</taxon>
        <taxon>Pedaliaceae</taxon>
        <taxon>Sesamum</taxon>
    </lineage>
</organism>
<gene>
    <name evidence="3" type="ORF">Slati_3569400</name>
</gene>
<dbReference type="GO" id="GO:0008289">
    <property type="term" value="F:lipid binding"/>
    <property type="evidence" value="ECO:0007669"/>
    <property type="project" value="TreeGrafter"/>
</dbReference>
<evidence type="ECO:0000256" key="2">
    <source>
        <dbReference type="SAM" id="MobiDB-lite"/>
    </source>
</evidence>
<dbReference type="PANTHER" id="PTHR13466">
    <property type="entry name" value="TEX2 PROTEIN-RELATED"/>
    <property type="match status" value="1"/>
</dbReference>
<evidence type="ECO:0000313" key="3">
    <source>
        <dbReference type="EMBL" id="KAL0417375.1"/>
    </source>
</evidence>
<dbReference type="EMBL" id="JACGWN010000012">
    <property type="protein sequence ID" value="KAL0417375.1"/>
    <property type="molecule type" value="Genomic_DNA"/>
</dbReference>
<sequence>MRSLGLTPYFSQAAIRETLVLPNSESVGISLMLAEKDDWVPRNIAPFMWYKHNQDSASSTIKQEGSCFQPGDVTHVVEPHHGNRPRLEIDHEKLKTVGSVPQVKCESLDRCASSPSSMGEATLNGSSSQELRAPLIKKDKMQDFGSRSIEEKADSRLQSPSRVFGDGQIQNVEDDDTRTKRIGTRERMRGLGKKMGEKLEVKRRHFEEKGRSFVERIRGP</sequence>
<proteinExistence type="predicted"/>
<name>A0AAW2UMI0_9LAMI</name>
<reference evidence="3" key="1">
    <citation type="submission" date="2020-06" db="EMBL/GenBank/DDBJ databases">
        <authorList>
            <person name="Li T."/>
            <person name="Hu X."/>
            <person name="Zhang T."/>
            <person name="Song X."/>
            <person name="Zhang H."/>
            <person name="Dai N."/>
            <person name="Sheng W."/>
            <person name="Hou X."/>
            <person name="Wei L."/>
        </authorList>
    </citation>
    <scope>NUCLEOTIDE SEQUENCE</scope>
    <source>
        <strain evidence="3">KEN1</strain>
        <tissue evidence="3">Leaf</tissue>
    </source>
</reference>
<dbReference type="PANTHER" id="PTHR13466:SF0">
    <property type="entry name" value="SMP-LTD DOMAIN-CONTAINING PROTEIN"/>
    <property type="match status" value="1"/>
</dbReference>
<dbReference type="GO" id="GO:0005789">
    <property type="term" value="C:endoplasmic reticulum membrane"/>
    <property type="evidence" value="ECO:0007669"/>
    <property type="project" value="UniProtKB-SubCell"/>
</dbReference>
<protein>
    <submittedName>
        <fullName evidence="3">Uncharacterized protein</fullName>
    </submittedName>
</protein>
<accession>A0AAW2UMI0</accession>
<comment type="subcellular location">
    <subcellularLocation>
        <location evidence="1">Endoplasmic reticulum membrane</location>
    </subcellularLocation>
</comment>
<dbReference type="AlphaFoldDB" id="A0AAW2UMI0"/>
<evidence type="ECO:0000256" key="1">
    <source>
        <dbReference type="ARBA" id="ARBA00004586"/>
    </source>
</evidence>
<feature type="region of interest" description="Disordered" evidence="2">
    <location>
        <begin position="147"/>
        <end position="168"/>
    </location>
</feature>
<reference evidence="3" key="2">
    <citation type="journal article" date="2024" name="Plant">
        <title>Genomic evolution and insights into agronomic trait innovations of Sesamum species.</title>
        <authorList>
            <person name="Miao H."/>
            <person name="Wang L."/>
            <person name="Qu L."/>
            <person name="Liu H."/>
            <person name="Sun Y."/>
            <person name="Le M."/>
            <person name="Wang Q."/>
            <person name="Wei S."/>
            <person name="Zheng Y."/>
            <person name="Lin W."/>
            <person name="Duan Y."/>
            <person name="Cao H."/>
            <person name="Xiong S."/>
            <person name="Wang X."/>
            <person name="Wei L."/>
            <person name="Li C."/>
            <person name="Ma Q."/>
            <person name="Ju M."/>
            <person name="Zhao R."/>
            <person name="Li G."/>
            <person name="Mu C."/>
            <person name="Tian Q."/>
            <person name="Mei H."/>
            <person name="Zhang T."/>
            <person name="Gao T."/>
            <person name="Zhang H."/>
        </authorList>
    </citation>
    <scope>NUCLEOTIDE SEQUENCE</scope>
    <source>
        <strain evidence="3">KEN1</strain>
    </source>
</reference>